<organism evidence="1 2">
    <name type="scientific">Paraglaciecola chathamensis S18K6</name>
    <dbReference type="NCBI Taxonomy" id="1127672"/>
    <lineage>
        <taxon>Bacteria</taxon>
        <taxon>Pseudomonadati</taxon>
        <taxon>Pseudomonadota</taxon>
        <taxon>Gammaproteobacteria</taxon>
        <taxon>Alteromonadales</taxon>
        <taxon>Alteromonadaceae</taxon>
        <taxon>Paraglaciecola</taxon>
    </lineage>
</organism>
<proteinExistence type="predicted"/>
<gene>
    <name evidence="1" type="ORF">GCHA_1561</name>
</gene>
<dbReference type="Proteomes" id="UP000006320">
    <property type="component" value="Unassembled WGS sequence"/>
</dbReference>
<dbReference type="AlphaFoldDB" id="A0AAV3UWQ9"/>
<name>A0AAV3UWQ9_9ALTE</name>
<reference evidence="1 2" key="1">
    <citation type="journal article" date="2017" name="Antonie Van Leeuwenhoek">
        <title>Rhizobium rhizosphaerae sp. nov., a novel species isolated from rice rhizosphere.</title>
        <authorList>
            <person name="Zhao J.J."/>
            <person name="Zhang J."/>
            <person name="Zhang R.J."/>
            <person name="Zhang C.W."/>
            <person name="Yin H.Q."/>
            <person name="Zhang X.X."/>
        </authorList>
    </citation>
    <scope>NUCLEOTIDE SEQUENCE [LARGE SCALE GENOMIC DNA]</scope>
    <source>
        <strain evidence="1 2">S18K6</strain>
    </source>
</reference>
<evidence type="ECO:0000313" key="1">
    <source>
        <dbReference type="EMBL" id="GAC09515.1"/>
    </source>
</evidence>
<sequence>MNTNTYSVNQNSLQDAFINLSQVSAMLNMLAENGDGGTCFTSHEDAIQVIYGCRQMINDTKTELESNAVANTPAHLSVDELPSSGM</sequence>
<evidence type="ECO:0000313" key="2">
    <source>
        <dbReference type="Proteomes" id="UP000006320"/>
    </source>
</evidence>
<accession>A0AAV3UWQ9</accession>
<protein>
    <submittedName>
        <fullName evidence="1">Uncharacterized protein</fullName>
    </submittedName>
</protein>
<comment type="caution">
    <text evidence="1">The sequence shown here is derived from an EMBL/GenBank/DDBJ whole genome shotgun (WGS) entry which is preliminary data.</text>
</comment>
<dbReference type="EMBL" id="BAEM01000022">
    <property type="protein sequence ID" value="GAC09515.1"/>
    <property type="molecule type" value="Genomic_DNA"/>
</dbReference>
<dbReference type="RefSeq" id="WP_007986656.1">
    <property type="nucleotide sequence ID" value="NZ_BAEM01000022.1"/>
</dbReference>